<dbReference type="SUPFAM" id="SSF55166">
    <property type="entry name" value="Hedgehog/DD-peptidase"/>
    <property type="match status" value="1"/>
</dbReference>
<accession>A0A2T4U269</accession>
<dbReference type="Pfam" id="PF13539">
    <property type="entry name" value="Peptidase_M15_4"/>
    <property type="match status" value="1"/>
</dbReference>
<dbReference type="OrthoDB" id="9799970at2"/>
<dbReference type="PANTHER" id="PTHR34385:SF1">
    <property type="entry name" value="PEPTIDOGLYCAN L-ALANYL-D-GLUTAMATE ENDOPEPTIDASE CWLK"/>
    <property type="match status" value="1"/>
</dbReference>
<evidence type="ECO:0000313" key="3">
    <source>
        <dbReference type="Proteomes" id="UP000240509"/>
    </source>
</evidence>
<proteinExistence type="predicted"/>
<dbReference type="InterPro" id="IPR052179">
    <property type="entry name" value="DD-CPase-like"/>
</dbReference>
<name>A0A2T4U269_9BACI</name>
<dbReference type="CDD" id="cd14845">
    <property type="entry name" value="L-Ala-D-Glu_peptidase_like"/>
    <property type="match status" value="1"/>
</dbReference>
<dbReference type="PANTHER" id="PTHR34385">
    <property type="entry name" value="D-ALANYL-D-ALANINE CARBOXYPEPTIDASE"/>
    <property type="match status" value="1"/>
</dbReference>
<dbReference type="GO" id="GO:0008233">
    <property type="term" value="F:peptidase activity"/>
    <property type="evidence" value="ECO:0007669"/>
    <property type="project" value="InterPro"/>
</dbReference>
<evidence type="ECO:0000313" key="2">
    <source>
        <dbReference type="EMBL" id="PTL37491.1"/>
    </source>
</evidence>
<evidence type="ECO:0000259" key="1">
    <source>
        <dbReference type="Pfam" id="PF13539"/>
    </source>
</evidence>
<dbReference type="Gene3D" id="3.30.1380.10">
    <property type="match status" value="1"/>
</dbReference>
<keyword evidence="3" id="KW-1185">Reference proteome</keyword>
<dbReference type="Proteomes" id="UP000240509">
    <property type="component" value="Unassembled WGS sequence"/>
</dbReference>
<gene>
    <name evidence="2" type="ORF">C6Y45_16265</name>
</gene>
<feature type="domain" description="Peptidase M15C" evidence="1">
    <location>
        <begin position="94"/>
        <end position="163"/>
    </location>
</feature>
<dbReference type="EMBL" id="PZJJ01000048">
    <property type="protein sequence ID" value="PTL37491.1"/>
    <property type="molecule type" value="Genomic_DNA"/>
</dbReference>
<dbReference type="InterPro" id="IPR009045">
    <property type="entry name" value="Zn_M74/Hedgehog-like"/>
</dbReference>
<protein>
    <submittedName>
        <fullName evidence="2">Peptidase M15</fullName>
    </submittedName>
</protein>
<sequence>MILFAVTALAAFSYSEIGWPELTEEERDPRVTASEAAAQDGLHPIVEDKKEELKDKAAERGIDIVITEDYRSIEEQQALYERGRSADGDIVTNAAGGESYHNYGLAVDFALRSPEGSVVWDIESDFNGSGQADWLEVVDIAKDLGFEWGGDWDHFKDYPHLQMSFGLSIQELKEAAGVQ</sequence>
<organism evidence="2 3">
    <name type="scientific">Alkalicoccus saliphilus</name>
    <dbReference type="NCBI Taxonomy" id="200989"/>
    <lineage>
        <taxon>Bacteria</taxon>
        <taxon>Bacillati</taxon>
        <taxon>Bacillota</taxon>
        <taxon>Bacilli</taxon>
        <taxon>Bacillales</taxon>
        <taxon>Bacillaceae</taxon>
        <taxon>Alkalicoccus</taxon>
    </lineage>
</organism>
<dbReference type="InterPro" id="IPR039561">
    <property type="entry name" value="Peptidase_M15C"/>
</dbReference>
<dbReference type="AlphaFoldDB" id="A0A2T4U269"/>
<reference evidence="2 3" key="1">
    <citation type="submission" date="2018-03" db="EMBL/GenBank/DDBJ databases">
        <title>Alkalicoccus saliphilus sp. nov., isolated from a mineral pool.</title>
        <authorList>
            <person name="Zhao B."/>
        </authorList>
    </citation>
    <scope>NUCLEOTIDE SEQUENCE [LARGE SCALE GENOMIC DNA]</scope>
    <source>
        <strain evidence="2 3">6AG</strain>
    </source>
</reference>
<comment type="caution">
    <text evidence="2">The sequence shown here is derived from an EMBL/GenBank/DDBJ whole genome shotgun (WGS) entry which is preliminary data.</text>
</comment>